<organism evidence="8">
    <name type="scientific">Streptomyces sp. NBC_00093</name>
    <dbReference type="NCBI Taxonomy" id="2975649"/>
    <lineage>
        <taxon>Bacteria</taxon>
        <taxon>Bacillati</taxon>
        <taxon>Actinomycetota</taxon>
        <taxon>Actinomycetes</taxon>
        <taxon>Kitasatosporales</taxon>
        <taxon>Streptomycetaceae</taxon>
        <taxon>Streptomyces</taxon>
    </lineage>
</organism>
<evidence type="ECO:0000256" key="3">
    <source>
        <dbReference type="ARBA" id="ARBA00022679"/>
    </source>
</evidence>
<dbReference type="Gene3D" id="3.30.420.40">
    <property type="match status" value="2"/>
</dbReference>
<dbReference type="GO" id="GO:0004340">
    <property type="term" value="F:glucokinase activity"/>
    <property type="evidence" value="ECO:0007669"/>
    <property type="project" value="InterPro"/>
</dbReference>
<dbReference type="GO" id="GO:0005737">
    <property type="term" value="C:cytoplasm"/>
    <property type="evidence" value="ECO:0007669"/>
    <property type="project" value="InterPro"/>
</dbReference>
<reference evidence="8" key="1">
    <citation type="submission" date="2022-10" db="EMBL/GenBank/DDBJ databases">
        <title>The complete genomes of actinobacterial strains from the NBC collection.</title>
        <authorList>
            <person name="Joergensen T.S."/>
            <person name="Alvarez Arevalo M."/>
            <person name="Sterndorff E.B."/>
            <person name="Faurdal D."/>
            <person name="Vuksanovic O."/>
            <person name="Mourched A.-S."/>
            <person name="Charusanti P."/>
            <person name="Shaw S."/>
            <person name="Blin K."/>
            <person name="Weber T."/>
        </authorList>
    </citation>
    <scope>NUCLEOTIDE SEQUENCE</scope>
    <source>
        <strain evidence="8">NBC_00093</strain>
    </source>
</reference>
<evidence type="ECO:0000256" key="1">
    <source>
        <dbReference type="ARBA" id="ARBA00006479"/>
    </source>
</evidence>
<dbReference type="InterPro" id="IPR004654">
    <property type="entry name" value="ROK_glcA"/>
</dbReference>
<dbReference type="EMBL" id="CP108222">
    <property type="protein sequence ID" value="WTT23422.1"/>
    <property type="molecule type" value="Genomic_DNA"/>
</dbReference>
<gene>
    <name evidence="8" type="ORF">OHA22_10050</name>
</gene>
<keyword evidence="6" id="KW-0067">ATP-binding</keyword>
<dbReference type="NCBIfam" id="TIGR00744">
    <property type="entry name" value="ROK_glcA_fam"/>
    <property type="match status" value="1"/>
</dbReference>
<dbReference type="GO" id="GO:0005524">
    <property type="term" value="F:ATP binding"/>
    <property type="evidence" value="ECO:0007669"/>
    <property type="project" value="UniProtKB-KW"/>
</dbReference>
<dbReference type="InterPro" id="IPR000600">
    <property type="entry name" value="ROK"/>
</dbReference>
<evidence type="ECO:0000256" key="2">
    <source>
        <dbReference type="ARBA" id="ARBA00014701"/>
    </source>
</evidence>
<dbReference type="Pfam" id="PF00480">
    <property type="entry name" value="ROK"/>
    <property type="match status" value="1"/>
</dbReference>
<accession>A0AAU2AFJ9</accession>
<dbReference type="PANTHER" id="PTHR18964">
    <property type="entry name" value="ROK (REPRESSOR, ORF, KINASE) FAMILY"/>
    <property type="match status" value="1"/>
</dbReference>
<evidence type="ECO:0000256" key="4">
    <source>
        <dbReference type="ARBA" id="ARBA00022741"/>
    </source>
</evidence>
<keyword evidence="3 8" id="KW-0808">Transferase</keyword>
<dbReference type="InterPro" id="IPR043129">
    <property type="entry name" value="ATPase_NBD"/>
</dbReference>
<keyword evidence="5" id="KW-0418">Kinase</keyword>
<protein>
    <recommendedName>
        <fullName evidence="2">Glucokinase</fullName>
    </recommendedName>
    <alternativeName>
        <fullName evidence="7">Glucose kinase</fullName>
    </alternativeName>
</protein>
<sequence length="339" mass="34983">MSLREYRGQASTERTGGLTVGVDLGGTKIAAGTVDPGGAVVSRVRIPTPRDPDRIAGAIAEAVQRVRQGWDGVRAVGIGAAGYVDAARSTVRFAPDLGRQDKAIRDIVQEATRLPVVVENDANAAAWGEFIHGAGAGHEDMLMVTAGTGFGGGIISRGRLLRGPFGMAGEIGHYRAVPDGLPCPCGQHGCMEQYASGAAHTRRARELAAADPAYAATVLALGDGTPSGLHGRHVTEAARRGDPFALDVFARSGRWLGQALADLASILDPSVLVIGGGLGDTGELIRRPAEVAYRRALGGGAYRAYAEVRTATVGQDAGLVGAANLARLHELISFPAAGR</sequence>
<dbReference type="SUPFAM" id="SSF53067">
    <property type="entry name" value="Actin-like ATPase domain"/>
    <property type="match status" value="1"/>
</dbReference>
<dbReference type="AlphaFoldDB" id="A0AAU2AFJ9"/>
<dbReference type="GO" id="GO:0006096">
    <property type="term" value="P:glycolytic process"/>
    <property type="evidence" value="ECO:0007669"/>
    <property type="project" value="InterPro"/>
</dbReference>
<dbReference type="PANTHER" id="PTHR18964:SF173">
    <property type="entry name" value="GLUCOKINASE"/>
    <property type="match status" value="1"/>
</dbReference>
<evidence type="ECO:0000313" key="8">
    <source>
        <dbReference type="EMBL" id="WTT23422.1"/>
    </source>
</evidence>
<keyword evidence="4" id="KW-0547">Nucleotide-binding</keyword>
<proteinExistence type="inferred from homology"/>
<name>A0AAU2AFJ9_9ACTN</name>
<evidence type="ECO:0000256" key="6">
    <source>
        <dbReference type="ARBA" id="ARBA00022840"/>
    </source>
</evidence>
<comment type="similarity">
    <text evidence="1">Belongs to the ROK (NagC/XylR) family.</text>
</comment>
<evidence type="ECO:0000256" key="7">
    <source>
        <dbReference type="ARBA" id="ARBA00032386"/>
    </source>
</evidence>
<evidence type="ECO:0000256" key="5">
    <source>
        <dbReference type="ARBA" id="ARBA00022777"/>
    </source>
</evidence>